<evidence type="ECO:0000313" key="2">
    <source>
        <dbReference type="Proteomes" id="UP000313645"/>
    </source>
</evidence>
<dbReference type="RefSeq" id="WP_131482732.1">
    <property type="nucleotide sequence ID" value="NZ_SJDL01000025.1"/>
</dbReference>
<protein>
    <submittedName>
        <fullName evidence="1">Uncharacterized protein</fullName>
    </submittedName>
</protein>
<reference evidence="1 2" key="1">
    <citation type="submission" date="2019-02" db="EMBL/GenBank/DDBJ databases">
        <title>Marinobacter halodurans sp. nov., a marine bacterium isolated from sea tidal flat.</title>
        <authorList>
            <person name="Yoo Y."/>
            <person name="Lee D.W."/>
            <person name="Kim B.S."/>
            <person name="Kim J.-J."/>
        </authorList>
    </citation>
    <scope>NUCLEOTIDE SEQUENCE [LARGE SCALE GENOMIC DNA]</scope>
    <source>
        <strain evidence="1 2">YJ-S3-2</strain>
    </source>
</reference>
<gene>
    <name evidence="1" type="ORF">EZI54_15180</name>
</gene>
<name>A0ABY1ZHQ6_9GAMM</name>
<comment type="caution">
    <text evidence="1">The sequence shown here is derived from an EMBL/GenBank/DDBJ whole genome shotgun (WGS) entry which is preliminary data.</text>
</comment>
<dbReference type="EMBL" id="SJDL01000025">
    <property type="protein sequence ID" value="TBW53324.1"/>
    <property type="molecule type" value="Genomic_DNA"/>
</dbReference>
<evidence type="ECO:0000313" key="1">
    <source>
        <dbReference type="EMBL" id="TBW53324.1"/>
    </source>
</evidence>
<accession>A0ABY1ZHQ6</accession>
<dbReference type="Proteomes" id="UP000313645">
    <property type="component" value="Unassembled WGS sequence"/>
</dbReference>
<proteinExistence type="predicted"/>
<organism evidence="1 2">
    <name type="scientific">Marinobacter halodurans</name>
    <dbReference type="NCBI Taxonomy" id="2528979"/>
    <lineage>
        <taxon>Bacteria</taxon>
        <taxon>Pseudomonadati</taxon>
        <taxon>Pseudomonadota</taxon>
        <taxon>Gammaproteobacteria</taxon>
        <taxon>Pseudomonadales</taxon>
        <taxon>Marinobacteraceae</taxon>
        <taxon>Marinobacter</taxon>
    </lineage>
</organism>
<sequence>MKSKCAFFLVFLLPLVVFGGLGAVIFGYQAYSEKQENKAIQNTVAKAVHARGAVELANLERVQNGFGVCGIYRVADGDKGYSSFYYDAINKKVVLDVQSRKFESNCGLATLCDTI</sequence>
<keyword evidence="2" id="KW-1185">Reference proteome</keyword>